<evidence type="ECO:0000313" key="9">
    <source>
        <dbReference type="EMBL" id="TPX32656.1"/>
    </source>
</evidence>
<dbReference type="PROSITE" id="PS00217">
    <property type="entry name" value="SUGAR_TRANSPORT_2"/>
    <property type="match status" value="1"/>
</dbReference>
<comment type="subcellular location">
    <subcellularLocation>
        <location evidence="1">Cell membrane</location>
        <topology evidence="1">Multi-pass membrane protein</topology>
    </subcellularLocation>
</comment>
<evidence type="ECO:0000256" key="4">
    <source>
        <dbReference type="ARBA" id="ARBA00022692"/>
    </source>
</evidence>
<dbReference type="RefSeq" id="XP_031023834.1">
    <property type="nucleotide sequence ID" value="XM_031170214.1"/>
</dbReference>
<dbReference type="InterPro" id="IPR036259">
    <property type="entry name" value="MFS_trans_sf"/>
</dbReference>
<evidence type="ECO:0000256" key="7">
    <source>
        <dbReference type="SAM" id="Phobius"/>
    </source>
</evidence>
<dbReference type="Gene3D" id="1.20.1250.20">
    <property type="entry name" value="MFS general substrate transporter like domains"/>
    <property type="match status" value="1"/>
</dbReference>
<keyword evidence="6 7" id="KW-0472">Membrane</keyword>
<feature type="transmembrane region" description="Helical" evidence="7">
    <location>
        <begin position="317"/>
        <end position="334"/>
    </location>
</feature>
<evidence type="ECO:0000313" key="10">
    <source>
        <dbReference type="Proteomes" id="UP000319731"/>
    </source>
</evidence>
<evidence type="ECO:0000256" key="2">
    <source>
        <dbReference type="ARBA" id="ARBA00022448"/>
    </source>
</evidence>
<dbReference type="PANTHER" id="PTHR23501:SF197">
    <property type="entry name" value="COMD"/>
    <property type="match status" value="1"/>
</dbReference>
<reference evidence="9 10" key="1">
    <citation type="journal article" date="2019" name="Sci. Rep.">
        <title>Comparative genomics of chytrid fungi reveal insights into the obligate biotrophic and pathogenic lifestyle of Synchytrium endobioticum.</title>
        <authorList>
            <person name="van de Vossenberg B.T.L.H."/>
            <person name="Warris S."/>
            <person name="Nguyen H.D.T."/>
            <person name="van Gent-Pelzer M.P.E."/>
            <person name="Joly D.L."/>
            <person name="van de Geest H.C."/>
            <person name="Bonants P.J.M."/>
            <person name="Smith D.S."/>
            <person name="Levesque C.A."/>
            <person name="van der Lee T.A.J."/>
        </authorList>
    </citation>
    <scope>NUCLEOTIDE SEQUENCE [LARGE SCALE GENOMIC DNA]</scope>
    <source>
        <strain evidence="9 10">JEL517</strain>
    </source>
</reference>
<accession>A0A507C3W2</accession>
<dbReference type="GO" id="GO:0005886">
    <property type="term" value="C:plasma membrane"/>
    <property type="evidence" value="ECO:0007669"/>
    <property type="project" value="UniProtKB-SubCell"/>
</dbReference>
<dbReference type="GO" id="GO:0022857">
    <property type="term" value="F:transmembrane transporter activity"/>
    <property type="evidence" value="ECO:0007669"/>
    <property type="project" value="InterPro"/>
</dbReference>
<dbReference type="OrthoDB" id="2147446at2759"/>
<keyword evidence="10" id="KW-1185">Reference proteome</keyword>
<dbReference type="AlphaFoldDB" id="A0A507C3W2"/>
<dbReference type="InterPro" id="IPR011701">
    <property type="entry name" value="MFS"/>
</dbReference>
<protein>
    <recommendedName>
        <fullName evidence="8">Major facilitator superfamily (MFS) profile domain-containing protein</fullName>
    </recommendedName>
</protein>
<feature type="transmembrane region" description="Helical" evidence="7">
    <location>
        <begin position="451"/>
        <end position="472"/>
    </location>
</feature>
<evidence type="ECO:0000256" key="3">
    <source>
        <dbReference type="ARBA" id="ARBA00022475"/>
    </source>
</evidence>
<gene>
    <name evidence="9" type="ORF">SmJEL517_g04286</name>
</gene>
<keyword evidence="4 7" id="KW-0812">Transmembrane</keyword>
<sequence length="581" mass="62264">MTDTESSETLISPREAGGLEDAKHDIDIEQAKIEEAKAALSATDIANLEHNRKHLIPIMIGLGFVIFLSALDSTIVTTCLPVIASDLGDLSKVAWVGTSFQLTSTATMPIVSKLSDFFGRRNMLFASIAIFLVGSALCGASVNMIMLIFFRAIQGIGAGGLMTLTFIIISEIVSLRERGKYQGILSACLAISLLLGPAAGGLFTDDLSWRWGFYINLVVGVIPIGLLTVYLRLPAPKGASAEKLKRIDYLGSAVLIIACIFFLLALAWGGHEYSWDSGVIIGCFVGGVVFTAVFIYIEGRVAIDPIMPLHLFKNSNYSFNAICGFAFGFVFYGFQFCFPEYFQVGRSTSATTSGIMGFAMVIPFILSSTISGILITKYGRYVEFSKVGACLSVVGLVLISRWNLETSFGEQVGSFVVFGLGAGCTMTPQSLVAQMNAEPKEIAVATSTQNFIRTVGGVLGIAVVNTALNTAWQARLAELITQNGLTAFSGSLFINGNFNLFAINMLPADQKAIVISAFFYGFQICMWVAAGMTAVAEFSAMFLTHVPLRTTVGVHKTEVGGKKGAELEATEPVLKDVTALD</sequence>
<dbReference type="EMBL" id="QEAO01000028">
    <property type="protein sequence ID" value="TPX32656.1"/>
    <property type="molecule type" value="Genomic_DNA"/>
</dbReference>
<dbReference type="Pfam" id="PF07690">
    <property type="entry name" value="MFS_1"/>
    <property type="match status" value="1"/>
</dbReference>
<feature type="transmembrane region" description="Helical" evidence="7">
    <location>
        <begin position="512"/>
        <end position="535"/>
    </location>
</feature>
<dbReference type="FunFam" id="1.20.1720.10:FF:000004">
    <property type="entry name" value="EmrB/QacA family drug resistance transporter"/>
    <property type="match status" value="1"/>
</dbReference>
<feature type="domain" description="Major facilitator superfamily (MFS) profile" evidence="8">
    <location>
        <begin position="58"/>
        <end position="507"/>
    </location>
</feature>
<keyword evidence="2" id="KW-0813">Transport</keyword>
<feature type="transmembrane region" description="Helical" evidence="7">
    <location>
        <begin position="58"/>
        <end position="84"/>
    </location>
</feature>
<evidence type="ECO:0000259" key="8">
    <source>
        <dbReference type="PROSITE" id="PS50850"/>
    </source>
</evidence>
<dbReference type="PRINTS" id="PR01036">
    <property type="entry name" value="TCRTETB"/>
</dbReference>
<feature type="transmembrane region" description="Helical" evidence="7">
    <location>
        <begin position="252"/>
        <end position="271"/>
    </location>
</feature>
<dbReference type="InterPro" id="IPR020846">
    <property type="entry name" value="MFS_dom"/>
</dbReference>
<dbReference type="PROSITE" id="PS00216">
    <property type="entry name" value="SUGAR_TRANSPORT_1"/>
    <property type="match status" value="1"/>
</dbReference>
<feature type="transmembrane region" description="Helical" evidence="7">
    <location>
        <begin position="181"/>
        <end position="199"/>
    </location>
</feature>
<dbReference type="PROSITE" id="PS50850">
    <property type="entry name" value="MFS"/>
    <property type="match status" value="1"/>
</dbReference>
<dbReference type="PANTHER" id="PTHR23501">
    <property type="entry name" value="MAJOR FACILITATOR SUPERFAMILY"/>
    <property type="match status" value="1"/>
</dbReference>
<feature type="transmembrane region" description="Helical" evidence="7">
    <location>
        <begin position="148"/>
        <end position="169"/>
    </location>
</feature>
<organism evidence="9 10">
    <name type="scientific">Synchytrium microbalum</name>
    <dbReference type="NCBI Taxonomy" id="1806994"/>
    <lineage>
        <taxon>Eukaryota</taxon>
        <taxon>Fungi</taxon>
        <taxon>Fungi incertae sedis</taxon>
        <taxon>Chytridiomycota</taxon>
        <taxon>Chytridiomycota incertae sedis</taxon>
        <taxon>Chytridiomycetes</taxon>
        <taxon>Synchytriales</taxon>
        <taxon>Synchytriaceae</taxon>
        <taxon>Synchytrium</taxon>
    </lineage>
</organism>
<keyword evidence="3" id="KW-1003">Cell membrane</keyword>
<dbReference type="GeneID" id="42005511"/>
<dbReference type="Proteomes" id="UP000319731">
    <property type="component" value="Unassembled WGS sequence"/>
</dbReference>
<dbReference type="InterPro" id="IPR005829">
    <property type="entry name" value="Sugar_transporter_CS"/>
</dbReference>
<comment type="caution">
    <text evidence="9">The sequence shown here is derived from an EMBL/GenBank/DDBJ whole genome shotgun (WGS) entry which is preliminary data.</text>
</comment>
<feature type="transmembrane region" description="Helical" evidence="7">
    <location>
        <begin position="211"/>
        <end position="231"/>
    </location>
</feature>
<feature type="transmembrane region" description="Helical" evidence="7">
    <location>
        <begin position="354"/>
        <end position="375"/>
    </location>
</feature>
<evidence type="ECO:0000256" key="1">
    <source>
        <dbReference type="ARBA" id="ARBA00004651"/>
    </source>
</evidence>
<feature type="transmembrane region" description="Helical" evidence="7">
    <location>
        <begin position="90"/>
        <end position="111"/>
    </location>
</feature>
<dbReference type="SUPFAM" id="SSF103473">
    <property type="entry name" value="MFS general substrate transporter"/>
    <property type="match status" value="1"/>
</dbReference>
<feature type="transmembrane region" description="Helical" evidence="7">
    <location>
        <begin position="123"/>
        <end position="142"/>
    </location>
</feature>
<proteinExistence type="predicted"/>
<feature type="transmembrane region" description="Helical" evidence="7">
    <location>
        <begin position="277"/>
        <end position="297"/>
    </location>
</feature>
<dbReference type="CDD" id="cd17502">
    <property type="entry name" value="MFS_Azr1_MDR_like"/>
    <property type="match status" value="1"/>
</dbReference>
<name>A0A507C3W2_9FUNG</name>
<evidence type="ECO:0000256" key="6">
    <source>
        <dbReference type="ARBA" id="ARBA00023136"/>
    </source>
</evidence>
<dbReference type="STRING" id="1806994.A0A507C3W2"/>
<feature type="transmembrane region" description="Helical" evidence="7">
    <location>
        <begin position="484"/>
        <end position="506"/>
    </location>
</feature>
<evidence type="ECO:0000256" key="5">
    <source>
        <dbReference type="ARBA" id="ARBA00022989"/>
    </source>
</evidence>
<keyword evidence="5 7" id="KW-1133">Transmembrane helix</keyword>